<dbReference type="HOGENOM" id="CLU_097806_6_2_0"/>
<dbReference type="Pfam" id="PF01022">
    <property type="entry name" value="HTH_5"/>
    <property type="match status" value="1"/>
</dbReference>
<keyword evidence="3" id="KW-0804">Transcription</keyword>
<dbReference type="CDD" id="cd00090">
    <property type="entry name" value="HTH_ARSR"/>
    <property type="match status" value="1"/>
</dbReference>
<dbReference type="GO" id="GO:0003677">
    <property type="term" value="F:DNA binding"/>
    <property type="evidence" value="ECO:0007669"/>
    <property type="project" value="UniProtKB-KW"/>
</dbReference>
<dbReference type="SUPFAM" id="SSF46785">
    <property type="entry name" value="Winged helix' DNA-binding domain"/>
    <property type="match status" value="1"/>
</dbReference>
<keyword evidence="1" id="KW-0805">Transcription regulation</keyword>
<dbReference type="RefSeq" id="WP_013006812.1">
    <property type="nucleotide sequence ID" value="NC_013939.1"/>
</dbReference>
<evidence type="ECO:0000256" key="1">
    <source>
        <dbReference type="ARBA" id="ARBA00023015"/>
    </source>
</evidence>
<dbReference type="InterPro" id="IPR036390">
    <property type="entry name" value="WH_DNA-bd_sf"/>
</dbReference>
<dbReference type="InterPro" id="IPR051011">
    <property type="entry name" value="Metal_resp_trans_reg"/>
</dbReference>
<dbReference type="KEGG" id="ddf:DEFDS_0052"/>
<dbReference type="PROSITE" id="PS50987">
    <property type="entry name" value="HTH_ARSR_2"/>
    <property type="match status" value="1"/>
</dbReference>
<dbReference type="GO" id="GO:0003700">
    <property type="term" value="F:DNA-binding transcription factor activity"/>
    <property type="evidence" value="ECO:0007669"/>
    <property type="project" value="InterPro"/>
</dbReference>
<dbReference type="Gene3D" id="1.10.10.10">
    <property type="entry name" value="Winged helix-like DNA-binding domain superfamily/Winged helix DNA-binding domain"/>
    <property type="match status" value="1"/>
</dbReference>
<organism evidence="5 6">
    <name type="scientific">Deferribacter desulfuricans (strain DSM 14783 / JCM 11476 / NBRC 101012 / SSM1)</name>
    <dbReference type="NCBI Taxonomy" id="639282"/>
    <lineage>
        <taxon>Bacteria</taxon>
        <taxon>Pseudomonadati</taxon>
        <taxon>Deferribacterota</taxon>
        <taxon>Deferribacteres</taxon>
        <taxon>Deferribacterales</taxon>
        <taxon>Deferribacteraceae</taxon>
        <taxon>Deferribacter</taxon>
    </lineage>
</organism>
<protein>
    <submittedName>
        <fullName evidence="5">Transcriptional regulator, ArsR family</fullName>
    </submittedName>
</protein>
<dbReference type="STRING" id="639282.DEFDS_0052"/>
<dbReference type="AlphaFoldDB" id="D3PAE1"/>
<keyword evidence="6" id="KW-1185">Reference proteome</keyword>
<dbReference type="NCBIfam" id="NF033788">
    <property type="entry name" value="HTH_metalloreg"/>
    <property type="match status" value="1"/>
</dbReference>
<keyword evidence="2" id="KW-0238">DNA-binding</keyword>
<evidence type="ECO:0000313" key="6">
    <source>
        <dbReference type="Proteomes" id="UP000001520"/>
    </source>
</evidence>
<dbReference type="EMBL" id="AP011529">
    <property type="protein sequence ID" value="BAI79564.1"/>
    <property type="molecule type" value="Genomic_DNA"/>
</dbReference>
<name>D3PAE1_DEFDS</name>
<dbReference type="SMART" id="SM00418">
    <property type="entry name" value="HTH_ARSR"/>
    <property type="match status" value="1"/>
</dbReference>
<dbReference type="Proteomes" id="UP000001520">
    <property type="component" value="Chromosome"/>
</dbReference>
<gene>
    <name evidence="5" type="ordered locus">DEFDS_0052</name>
</gene>
<dbReference type="PANTHER" id="PTHR43132">
    <property type="entry name" value="ARSENICAL RESISTANCE OPERON REPRESSOR ARSR-RELATED"/>
    <property type="match status" value="1"/>
</dbReference>
<proteinExistence type="predicted"/>
<dbReference type="InterPro" id="IPR036388">
    <property type="entry name" value="WH-like_DNA-bd_sf"/>
</dbReference>
<sequence length="88" mass="10027">MDVYEIYSEKLKVLGHPVRLKLVHGLSRKECNVTKMAEMLEVPQAIISRHLSLLKNAGIVHGEREGSSICYKVVDDKIKRVLDILLEE</sequence>
<dbReference type="eggNOG" id="COG0640">
    <property type="taxonomic scope" value="Bacteria"/>
</dbReference>
<evidence type="ECO:0000256" key="2">
    <source>
        <dbReference type="ARBA" id="ARBA00023125"/>
    </source>
</evidence>
<dbReference type="PANTHER" id="PTHR43132:SF2">
    <property type="entry name" value="ARSENICAL RESISTANCE OPERON REPRESSOR ARSR-RELATED"/>
    <property type="match status" value="1"/>
</dbReference>
<dbReference type="PRINTS" id="PR00778">
    <property type="entry name" value="HTHARSR"/>
</dbReference>
<evidence type="ECO:0000313" key="5">
    <source>
        <dbReference type="EMBL" id="BAI79564.1"/>
    </source>
</evidence>
<accession>D3PAE1</accession>
<dbReference type="InterPro" id="IPR001845">
    <property type="entry name" value="HTH_ArsR_DNA-bd_dom"/>
</dbReference>
<evidence type="ECO:0000259" key="4">
    <source>
        <dbReference type="PROSITE" id="PS50987"/>
    </source>
</evidence>
<reference evidence="5 6" key="1">
    <citation type="journal article" date="2010" name="DNA Res.">
        <title>Bacterial lifestyle in a deep-sea hydrothermal vent chimney revealed by the genome sequence of the thermophilic bacterium Deferribacter desulfuricans SSM1.</title>
        <authorList>
            <person name="Takaki Y."/>
            <person name="Shimamura S."/>
            <person name="Nakagawa S."/>
            <person name="Fukuhara Y."/>
            <person name="Horikawa H."/>
            <person name="Ankai A."/>
            <person name="Harada T."/>
            <person name="Hosoyama A."/>
            <person name="Oguchi A."/>
            <person name="Fukui S."/>
            <person name="Fujita N."/>
            <person name="Takami H."/>
            <person name="Takai K."/>
        </authorList>
    </citation>
    <scope>NUCLEOTIDE SEQUENCE [LARGE SCALE GENOMIC DNA]</scope>
    <source>
        <strain evidence="6">DSM 14783 / JCM 11476 / NBRC 101012 / SSM1</strain>
    </source>
</reference>
<dbReference type="OrthoDB" id="9802016at2"/>
<evidence type="ECO:0000256" key="3">
    <source>
        <dbReference type="ARBA" id="ARBA00023163"/>
    </source>
</evidence>
<feature type="domain" description="HTH arsR-type" evidence="4">
    <location>
        <begin position="1"/>
        <end position="88"/>
    </location>
</feature>
<dbReference type="InterPro" id="IPR011991">
    <property type="entry name" value="ArsR-like_HTH"/>
</dbReference>